<evidence type="ECO:0000313" key="2">
    <source>
        <dbReference type="EMBL" id="KAK0549721.1"/>
    </source>
</evidence>
<comment type="caution">
    <text evidence="2">The sequence shown here is derived from an EMBL/GenBank/DDBJ whole genome shotgun (WGS) entry which is preliminary data.</text>
</comment>
<dbReference type="EMBL" id="JAPDMZ010000106">
    <property type="protein sequence ID" value="KAK0549721.1"/>
    <property type="molecule type" value="Genomic_DNA"/>
</dbReference>
<evidence type="ECO:0000313" key="3">
    <source>
        <dbReference type="Proteomes" id="UP001176517"/>
    </source>
</evidence>
<protein>
    <submittedName>
        <fullName evidence="2">Uncharacterized protein</fullName>
    </submittedName>
</protein>
<proteinExistence type="predicted"/>
<dbReference type="AlphaFoldDB" id="A0AAN6GNI5"/>
<reference evidence="2" key="1">
    <citation type="journal article" date="2023" name="PhytoFront">
        <title>Draft Genome Resources of Seven Strains of Tilletia horrida, Causal Agent of Kernel Smut of Rice.</title>
        <authorList>
            <person name="Khanal S."/>
            <person name="Antony Babu S."/>
            <person name="Zhou X.G."/>
        </authorList>
    </citation>
    <scope>NUCLEOTIDE SEQUENCE</scope>
    <source>
        <strain evidence="2">TX6</strain>
    </source>
</reference>
<sequence length="152" mass="16674">MLFNLGFTLVATVLAVTSASALHITPLEPRAAAKVPQCNPPSTASGIVRPKANATLTPQKPFLFSFCSPTYFKTSSHEIFVGFDSPYDNQFATLLKVDLKPGQYTQNLTFGDYDVPKGAQKLVVYEVQNGYYNAYNLQKFTIPVNIKSDGNN</sequence>
<feature type="signal peptide" evidence="1">
    <location>
        <begin position="1"/>
        <end position="21"/>
    </location>
</feature>
<name>A0AAN6GNI5_9BASI</name>
<organism evidence="2 3">
    <name type="scientific">Tilletia horrida</name>
    <dbReference type="NCBI Taxonomy" id="155126"/>
    <lineage>
        <taxon>Eukaryota</taxon>
        <taxon>Fungi</taxon>
        <taxon>Dikarya</taxon>
        <taxon>Basidiomycota</taxon>
        <taxon>Ustilaginomycotina</taxon>
        <taxon>Exobasidiomycetes</taxon>
        <taxon>Tilletiales</taxon>
        <taxon>Tilletiaceae</taxon>
        <taxon>Tilletia</taxon>
    </lineage>
</organism>
<keyword evidence="3" id="KW-1185">Reference proteome</keyword>
<accession>A0AAN6GNI5</accession>
<gene>
    <name evidence="2" type="ORF">OC846_003959</name>
</gene>
<dbReference type="Proteomes" id="UP001176517">
    <property type="component" value="Unassembled WGS sequence"/>
</dbReference>
<evidence type="ECO:0000256" key="1">
    <source>
        <dbReference type="SAM" id="SignalP"/>
    </source>
</evidence>
<feature type="chain" id="PRO_5042940389" evidence="1">
    <location>
        <begin position="22"/>
        <end position="152"/>
    </location>
</feature>
<keyword evidence="1" id="KW-0732">Signal</keyword>